<proteinExistence type="inferred from homology"/>
<evidence type="ECO:0000313" key="13">
    <source>
        <dbReference type="Proteomes" id="UP001164790"/>
    </source>
</evidence>
<evidence type="ECO:0000256" key="1">
    <source>
        <dbReference type="ARBA" id="ARBA00007452"/>
    </source>
</evidence>
<keyword evidence="4 7" id="KW-0233">DNA recombination</keyword>
<dbReference type="Proteomes" id="UP001164790">
    <property type="component" value="Chromosome"/>
</dbReference>
<dbReference type="Gene3D" id="2.40.50.140">
    <property type="entry name" value="Nucleic acid-binding proteins"/>
    <property type="match status" value="1"/>
</dbReference>
<dbReference type="OrthoDB" id="9797083at2"/>
<dbReference type="Pfam" id="PF02565">
    <property type="entry name" value="RecO_C"/>
    <property type="match status" value="1"/>
</dbReference>
<evidence type="ECO:0000313" key="10">
    <source>
        <dbReference type="EMBL" id="RXT22613.1"/>
    </source>
</evidence>
<comment type="function">
    <text evidence="7">Involved in DNA repair and RecF pathway recombination.</text>
</comment>
<organism evidence="10 12">
    <name type="scientific">Lacticaseibacillus chiayiensis</name>
    <dbReference type="NCBI Taxonomy" id="2100821"/>
    <lineage>
        <taxon>Bacteria</taxon>
        <taxon>Bacillati</taxon>
        <taxon>Bacillota</taxon>
        <taxon>Bacilli</taxon>
        <taxon>Lactobacillales</taxon>
        <taxon>Lactobacillaceae</taxon>
        <taxon>Lacticaseibacillus</taxon>
    </lineage>
</organism>
<sequence>MAKQTQTFEGLVMSRQNYRESDMLVKILTDQFGKKMFLLNRARKPGFALAAGILPFTHADYIGEVRESGLSYLSAIKNVTQYRQISNDITLNAYAAYIFGLLDLAYPDGQPVGFWFNQIKQALHLIDTGLDPQIIANVIEVQMLKAYGVEPNWRGCVIDGRTDLPLDFSESYGGLLCQRHWDKDPHRLHASPRAIFYLRRFSTLDLSQVKHINVKPATKAELKRVLDIIYTDMVGVTPKAKRFIDQMNQWQDRLPDAHKPSDSQSNNEHRE</sequence>
<feature type="region of interest" description="Disordered" evidence="8">
    <location>
        <begin position="252"/>
        <end position="271"/>
    </location>
</feature>
<dbReference type="AlphaFoldDB" id="A0A4Q1TVB7"/>
<keyword evidence="5 7" id="KW-0234">DNA repair</keyword>
<evidence type="ECO:0000256" key="7">
    <source>
        <dbReference type="HAMAP-Rule" id="MF_00201"/>
    </source>
</evidence>
<dbReference type="EMBL" id="CP107523">
    <property type="protein sequence ID" value="UYN55254.1"/>
    <property type="molecule type" value="Genomic_DNA"/>
</dbReference>
<dbReference type="PANTHER" id="PTHR33991:SF1">
    <property type="entry name" value="DNA REPAIR PROTEIN RECO"/>
    <property type="match status" value="1"/>
</dbReference>
<evidence type="ECO:0000256" key="5">
    <source>
        <dbReference type="ARBA" id="ARBA00023204"/>
    </source>
</evidence>
<dbReference type="InterPro" id="IPR037278">
    <property type="entry name" value="ARFGAP/RecO"/>
</dbReference>
<reference evidence="10 12" key="1">
    <citation type="submission" date="2017-01" db="EMBL/GenBank/DDBJ databases">
        <title>Lactobacillus chiayiensis sp. nov., a lactic acid bacterium isolated from compost.</title>
        <authorList>
            <person name="Huang C.-H."/>
        </authorList>
    </citation>
    <scope>NUCLEOTIDE SEQUENCE [LARGE SCALE GENOMIC DNA]</scope>
    <source>
        <strain evidence="12">chh01</strain>
        <strain evidence="10">Chh01</strain>
    </source>
</reference>
<name>A0A4Q1TVB7_9LACO</name>
<dbReference type="Gene3D" id="1.20.1440.120">
    <property type="entry name" value="Recombination protein O, C-terminal domain"/>
    <property type="match status" value="1"/>
</dbReference>
<dbReference type="HAMAP" id="MF_00201">
    <property type="entry name" value="RecO"/>
    <property type="match status" value="1"/>
</dbReference>
<feature type="domain" description="DNA replication/recombination mediator RecO N-terminal" evidence="9">
    <location>
        <begin position="6"/>
        <end position="80"/>
    </location>
</feature>
<dbReference type="EMBL" id="MSSM01000021">
    <property type="protein sequence ID" value="RXT22613.1"/>
    <property type="molecule type" value="Genomic_DNA"/>
</dbReference>
<comment type="similarity">
    <text evidence="1 7">Belongs to the RecO family.</text>
</comment>
<evidence type="ECO:0000259" key="9">
    <source>
        <dbReference type="Pfam" id="PF11967"/>
    </source>
</evidence>
<dbReference type="Proteomes" id="UP000290475">
    <property type="component" value="Unassembled WGS sequence"/>
</dbReference>
<accession>A0A4Q1TVB7</accession>
<evidence type="ECO:0000256" key="8">
    <source>
        <dbReference type="SAM" id="MobiDB-lite"/>
    </source>
</evidence>
<dbReference type="InterPro" id="IPR042242">
    <property type="entry name" value="RecO_C"/>
</dbReference>
<evidence type="ECO:0000256" key="4">
    <source>
        <dbReference type="ARBA" id="ARBA00023172"/>
    </source>
</evidence>
<dbReference type="InterPro" id="IPR022572">
    <property type="entry name" value="DNA_rep/recomb_RecO_N"/>
</dbReference>
<dbReference type="PANTHER" id="PTHR33991">
    <property type="entry name" value="DNA REPAIR PROTEIN RECO"/>
    <property type="match status" value="1"/>
</dbReference>
<evidence type="ECO:0000313" key="11">
    <source>
        <dbReference type="EMBL" id="UYN55254.1"/>
    </source>
</evidence>
<dbReference type="GO" id="GO:0006302">
    <property type="term" value="P:double-strand break repair"/>
    <property type="evidence" value="ECO:0007669"/>
    <property type="project" value="TreeGrafter"/>
</dbReference>
<keyword evidence="13" id="KW-1185">Reference proteome</keyword>
<dbReference type="SUPFAM" id="SSF57863">
    <property type="entry name" value="ArfGap/RecO-like zinc finger"/>
    <property type="match status" value="1"/>
</dbReference>
<dbReference type="NCBIfam" id="TIGR00613">
    <property type="entry name" value="reco"/>
    <property type="match status" value="1"/>
</dbReference>
<evidence type="ECO:0000256" key="3">
    <source>
        <dbReference type="ARBA" id="ARBA00022763"/>
    </source>
</evidence>
<dbReference type="InterPro" id="IPR003717">
    <property type="entry name" value="RecO"/>
</dbReference>
<evidence type="ECO:0000256" key="2">
    <source>
        <dbReference type="ARBA" id="ARBA00021310"/>
    </source>
</evidence>
<dbReference type="GO" id="GO:0006310">
    <property type="term" value="P:DNA recombination"/>
    <property type="evidence" value="ECO:0007669"/>
    <property type="project" value="UniProtKB-UniRule"/>
</dbReference>
<dbReference type="SUPFAM" id="SSF50249">
    <property type="entry name" value="Nucleic acid-binding proteins"/>
    <property type="match status" value="1"/>
</dbReference>
<dbReference type="Pfam" id="PF11967">
    <property type="entry name" value="RecO_N"/>
    <property type="match status" value="1"/>
</dbReference>
<gene>
    <name evidence="7 11" type="primary">recO</name>
    <name evidence="10" type="ORF">BVJ53_08865</name>
    <name evidence="11" type="ORF">OFW50_06960</name>
</gene>
<evidence type="ECO:0000313" key="12">
    <source>
        <dbReference type="Proteomes" id="UP000290475"/>
    </source>
</evidence>
<dbReference type="GO" id="GO:0043590">
    <property type="term" value="C:bacterial nucleoid"/>
    <property type="evidence" value="ECO:0007669"/>
    <property type="project" value="TreeGrafter"/>
</dbReference>
<dbReference type="RefSeq" id="WP_129302110.1">
    <property type="nucleotide sequence ID" value="NZ_CP074378.1"/>
</dbReference>
<reference evidence="11" key="2">
    <citation type="submission" date="2022-10" db="EMBL/GenBank/DDBJ databases">
        <title>Comparative genomic analysis and in-vitro probiotic properties of the potential probiotic L. chiayiensis AACE 3.</title>
        <authorList>
            <person name="Kang X."/>
        </authorList>
    </citation>
    <scope>NUCLEOTIDE SEQUENCE</scope>
    <source>
        <strain evidence="11">AACE 3</strain>
    </source>
</reference>
<protein>
    <recommendedName>
        <fullName evidence="2 7">DNA repair protein RecO</fullName>
    </recommendedName>
    <alternativeName>
        <fullName evidence="6 7">Recombination protein O</fullName>
    </alternativeName>
</protein>
<feature type="compositionally biased region" description="Basic and acidic residues" evidence="8">
    <location>
        <begin position="253"/>
        <end position="271"/>
    </location>
</feature>
<evidence type="ECO:0000256" key="6">
    <source>
        <dbReference type="ARBA" id="ARBA00033409"/>
    </source>
</evidence>
<dbReference type="InterPro" id="IPR012340">
    <property type="entry name" value="NA-bd_OB-fold"/>
</dbReference>
<keyword evidence="3 7" id="KW-0227">DNA damage</keyword>